<dbReference type="InterPro" id="IPR000668">
    <property type="entry name" value="Peptidase_C1A_C"/>
</dbReference>
<evidence type="ECO:0000256" key="2">
    <source>
        <dbReference type="ARBA" id="ARBA00022670"/>
    </source>
</evidence>
<dbReference type="Proteomes" id="UP001162162">
    <property type="component" value="Unassembled WGS sequence"/>
</dbReference>
<dbReference type="PROSITE" id="PS00139">
    <property type="entry name" value="THIOL_PROTEASE_CYS"/>
    <property type="match status" value="1"/>
</dbReference>
<evidence type="ECO:0000259" key="9">
    <source>
        <dbReference type="SMART" id="SM00645"/>
    </source>
</evidence>
<dbReference type="PRINTS" id="PR00705">
    <property type="entry name" value="PAPAIN"/>
</dbReference>
<keyword evidence="5" id="KW-0788">Thiol protease</keyword>
<dbReference type="PROSITE" id="PS00640">
    <property type="entry name" value="THIOL_PROTEASE_ASN"/>
    <property type="match status" value="1"/>
</dbReference>
<evidence type="ECO:0000256" key="5">
    <source>
        <dbReference type="ARBA" id="ARBA00022807"/>
    </source>
</evidence>
<reference evidence="10" key="1">
    <citation type="journal article" date="2023" name="Insect Mol. Biol.">
        <title>Genome sequencing provides insights into the evolution of gene families encoding plant cell wall-degrading enzymes in longhorned beetles.</title>
        <authorList>
            <person name="Shin N.R."/>
            <person name="Okamura Y."/>
            <person name="Kirsch R."/>
            <person name="Pauchet Y."/>
        </authorList>
    </citation>
    <scope>NUCLEOTIDE SEQUENCE</scope>
    <source>
        <strain evidence="10">AMC_N1</strain>
    </source>
</reference>
<gene>
    <name evidence="10" type="ORF">NQ318_017174</name>
</gene>
<comment type="similarity">
    <text evidence="1">Belongs to the peptidase C1 family.</text>
</comment>
<protein>
    <recommendedName>
        <fullName evidence="9">Peptidase C1A papain C-terminal domain-containing protein</fullName>
    </recommendedName>
</protein>
<keyword evidence="11" id="KW-1185">Reference proteome</keyword>
<dbReference type="FunFam" id="3.90.70.10:FF:000031">
    <property type="entry name" value="Cathepsin B"/>
    <property type="match status" value="1"/>
</dbReference>
<keyword evidence="3 8" id="KW-0732">Signal</keyword>
<feature type="signal peptide" evidence="8">
    <location>
        <begin position="1"/>
        <end position="19"/>
    </location>
</feature>
<dbReference type="InterPro" id="IPR000169">
    <property type="entry name" value="Pept_cys_AS"/>
</dbReference>
<dbReference type="AlphaFoldDB" id="A0AAV8YR98"/>
<evidence type="ECO:0000256" key="6">
    <source>
        <dbReference type="ARBA" id="ARBA00023145"/>
    </source>
</evidence>
<name>A0AAV8YR98_9CUCU</name>
<dbReference type="Pfam" id="PF00112">
    <property type="entry name" value="Peptidase_C1"/>
    <property type="match status" value="1"/>
</dbReference>
<evidence type="ECO:0000256" key="1">
    <source>
        <dbReference type="ARBA" id="ARBA00008455"/>
    </source>
</evidence>
<dbReference type="GO" id="GO:0006508">
    <property type="term" value="P:proteolysis"/>
    <property type="evidence" value="ECO:0007669"/>
    <property type="project" value="UniProtKB-KW"/>
</dbReference>
<dbReference type="SMART" id="SM00645">
    <property type="entry name" value="Pept_C1"/>
    <property type="match status" value="1"/>
</dbReference>
<comment type="caution">
    <text evidence="10">The sequence shown here is derived from an EMBL/GenBank/DDBJ whole genome shotgun (WGS) entry which is preliminary data.</text>
</comment>
<feature type="domain" description="Peptidase C1A papain C-terminal" evidence="9">
    <location>
        <begin position="85"/>
        <end position="319"/>
    </location>
</feature>
<keyword evidence="6" id="KW-0865">Zymogen</keyword>
<keyword evidence="4" id="KW-0378">Hydrolase</keyword>
<dbReference type="SUPFAM" id="SSF54001">
    <property type="entry name" value="Cysteine proteinases"/>
    <property type="match status" value="1"/>
</dbReference>
<dbReference type="InterPro" id="IPR013128">
    <property type="entry name" value="Peptidase_C1A"/>
</dbReference>
<feature type="chain" id="PRO_5043631075" description="Peptidase C1A papain C-terminal domain-containing protein" evidence="8">
    <location>
        <begin position="20"/>
        <end position="324"/>
    </location>
</feature>
<evidence type="ECO:0000256" key="4">
    <source>
        <dbReference type="ARBA" id="ARBA00022801"/>
    </source>
</evidence>
<dbReference type="Gene3D" id="3.90.70.10">
    <property type="entry name" value="Cysteine proteinases"/>
    <property type="match status" value="1"/>
</dbReference>
<evidence type="ECO:0000256" key="8">
    <source>
        <dbReference type="SAM" id="SignalP"/>
    </source>
</evidence>
<evidence type="ECO:0000313" key="11">
    <source>
        <dbReference type="Proteomes" id="UP001162162"/>
    </source>
</evidence>
<keyword evidence="2" id="KW-0645">Protease</keyword>
<proteinExistence type="inferred from homology"/>
<dbReference type="GO" id="GO:0004197">
    <property type="term" value="F:cysteine-type endopeptidase activity"/>
    <property type="evidence" value="ECO:0007669"/>
    <property type="project" value="InterPro"/>
</dbReference>
<evidence type="ECO:0000256" key="3">
    <source>
        <dbReference type="ARBA" id="ARBA00022729"/>
    </source>
</evidence>
<dbReference type="CDD" id="cd02620">
    <property type="entry name" value="Peptidase_C1A_CathepsinB"/>
    <property type="match status" value="1"/>
</dbReference>
<dbReference type="InterPro" id="IPR025660">
    <property type="entry name" value="Pept_his_AS"/>
</dbReference>
<accession>A0AAV8YR98</accession>
<evidence type="ECO:0000313" key="10">
    <source>
        <dbReference type="EMBL" id="KAJ8953147.1"/>
    </source>
</evidence>
<keyword evidence="7" id="KW-1015">Disulfide bond</keyword>
<dbReference type="InterPro" id="IPR025661">
    <property type="entry name" value="Pept_asp_AS"/>
</dbReference>
<dbReference type="InterPro" id="IPR012599">
    <property type="entry name" value="Propeptide_C1A"/>
</dbReference>
<evidence type="ECO:0000256" key="7">
    <source>
        <dbReference type="ARBA" id="ARBA00023157"/>
    </source>
</evidence>
<dbReference type="PANTHER" id="PTHR12411">
    <property type="entry name" value="CYSTEINE PROTEASE FAMILY C1-RELATED"/>
    <property type="match status" value="1"/>
</dbReference>
<dbReference type="EMBL" id="JAPWTK010000060">
    <property type="protein sequence ID" value="KAJ8953147.1"/>
    <property type="molecule type" value="Genomic_DNA"/>
</dbReference>
<organism evidence="10 11">
    <name type="scientific">Aromia moschata</name>
    <dbReference type="NCBI Taxonomy" id="1265417"/>
    <lineage>
        <taxon>Eukaryota</taxon>
        <taxon>Metazoa</taxon>
        <taxon>Ecdysozoa</taxon>
        <taxon>Arthropoda</taxon>
        <taxon>Hexapoda</taxon>
        <taxon>Insecta</taxon>
        <taxon>Pterygota</taxon>
        <taxon>Neoptera</taxon>
        <taxon>Endopterygota</taxon>
        <taxon>Coleoptera</taxon>
        <taxon>Polyphaga</taxon>
        <taxon>Cucujiformia</taxon>
        <taxon>Chrysomeloidea</taxon>
        <taxon>Cerambycidae</taxon>
        <taxon>Cerambycinae</taxon>
        <taxon>Callichromatini</taxon>
        <taxon>Aromia</taxon>
    </lineage>
</organism>
<dbReference type="InterPro" id="IPR038765">
    <property type="entry name" value="Papain-like_cys_pep_sf"/>
</dbReference>
<sequence>MKGLFAIAITTLTLGLAFSKPSVFRMTSDELIQSINEKATTWTARKNFEGYTDEQLARMAGVKAIFTNESQILPTIVHNVKADEIPDSFDSREQWAECESIKTIRNQGNCGSCWAFAAVEVMSDRLCISSAGAKTFTFSPEELISCCTACGHGCDGGTLYEPFNYWVNTGIPSGGDEGSGLGCRPYTAASTGETPQCSEQCISGYSKSWANDIRHGTTAYYVTNTVEQMQQEIMTNGPVEAYMMVYSDFYSYGSGIYQYTQGSEVGGHAVKIIGWGTDNDVPYWLIANSWGTNFGESGFFKMLRGSNDCQIESYISAGSPNVDE</sequence>
<dbReference type="PROSITE" id="PS00639">
    <property type="entry name" value="THIOL_PROTEASE_HIS"/>
    <property type="match status" value="1"/>
</dbReference>
<dbReference type="Pfam" id="PF08127">
    <property type="entry name" value="Propeptide_C1"/>
    <property type="match status" value="1"/>
</dbReference>